<dbReference type="SMART" id="SM00065">
    <property type="entry name" value="GAF"/>
    <property type="match status" value="1"/>
</dbReference>
<dbReference type="STRING" id="1527607.SAMN05428957_110113"/>
<dbReference type="InterPro" id="IPR001633">
    <property type="entry name" value="EAL_dom"/>
</dbReference>
<protein>
    <submittedName>
        <fullName evidence="4">Diguanylate cyclase/phosphodiesterase with GAF sensor</fullName>
    </submittedName>
</protein>
<dbReference type="EMBL" id="FNHP01000010">
    <property type="protein sequence ID" value="SDM65201.1"/>
    <property type="molecule type" value="Genomic_DNA"/>
</dbReference>
<sequence>MGHSGALTARADCSQPEENLPMDLPPTFSRPGGAAPAVWCGAPPPDDEGQRLFFLRSTGLLDTTASAAFDRITRLASQIFEVPISLISLVDEQRQWFKSRVGLDVDETPREVSFCAYCVSDRAPLVVPDARQDARFAGNLLVTGAPGIRFYAGAPLVLPTGHVLGSLCIIDTRPRAFSAAQLQLLQDLAALVMSQIDLHQLAGRVHEVTRLPNRAQLADDLRAACRDARAGGQCTLMLLDLMGNDQLHSAVRAIGIARLESALRSVASQLLGWLPAGAALYHVSESRLAVLLVHAGAHAPQDDFASGLLARFDQPLWLNGLSVQLHVDAGLARFRLLPGEAEDALRRASTALHGARAAQQRLAWHQPADDAPHQRAYALLHSIPAALAAGEFRLVYQPKLNLRSGRFSGVEALARWRSAQHGDVSPAEFVALIESTALIHEFTEWVLHQALAQLAAWRAQGLELTMAVNVSARNLEHPHFLRMLRNACALHDVPAPALHLECTENAVIAGTRTARVLQEVLALGVSISLDDFGVGYSNLACLHSLPVQLLKLDQSLIKPIAADVRALALVRSLILMGHSLGYRLLAEGVESAEVLDILAREGCDAAQGYHLSRPLEASAAADFLRAAPAVAALAAPVSAS</sequence>
<dbReference type="CDD" id="cd01948">
    <property type="entry name" value="EAL"/>
    <property type="match status" value="1"/>
</dbReference>
<evidence type="ECO:0000313" key="4">
    <source>
        <dbReference type="EMBL" id="SDM65201.1"/>
    </source>
</evidence>
<dbReference type="AlphaFoldDB" id="A0A1G9UYX0"/>
<feature type="domain" description="EAL" evidence="2">
    <location>
        <begin position="376"/>
        <end position="628"/>
    </location>
</feature>
<accession>A0A1G9UYX0</accession>
<dbReference type="PANTHER" id="PTHR33121:SF19">
    <property type="entry name" value="CYCLIC DI-GMP PHOSPHODIESTERASE PA2567"/>
    <property type="match status" value="1"/>
</dbReference>
<dbReference type="InterPro" id="IPR043128">
    <property type="entry name" value="Rev_trsase/Diguanyl_cyclase"/>
</dbReference>
<dbReference type="SUPFAM" id="SSF55073">
    <property type="entry name" value="Nucleotide cyclase"/>
    <property type="match status" value="1"/>
</dbReference>
<evidence type="ECO:0000259" key="3">
    <source>
        <dbReference type="PROSITE" id="PS50887"/>
    </source>
</evidence>
<dbReference type="InterPro" id="IPR029016">
    <property type="entry name" value="GAF-like_dom_sf"/>
</dbReference>
<dbReference type="SMART" id="SM00052">
    <property type="entry name" value="EAL"/>
    <property type="match status" value="1"/>
</dbReference>
<dbReference type="Gene3D" id="3.30.70.270">
    <property type="match status" value="1"/>
</dbReference>
<dbReference type="Proteomes" id="UP000198552">
    <property type="component" value="Unassembled WGS sequence"/>
</dbReference>
<feature type="domain" description="GGDEF" evidence="3">
    <location>
        <begin position="232"/>
        <end position="367"/>
    </location>
</feature>
<dbReference type="OrthoDB" id="9803824at2"/>
<dbReference type="GO" id="GO:0071111">
    <property type="term" value="F:cyclic-guanylate-specific phosphodiesterase activity"/>
    <property type="evidence" value="ECO:0007669"/>
    <property type="project" value="InterPro"/>
</dbReference>
<dbReference type="PROSITE" id="PS50883">
    <property type="entry name" value="EAL"/>
    <property type="match status" value="1"/>
</dbReference>
<dbReference type="InterPro" id="IPR003018">
    <property type="entry name" value="GAF"/>
</dbReference>
<dbReference type="InterPro" id="IPR029787">
    <property type="entry name" value="Nucleotide_cyclase"/>
</dbReference>
<dbReference type="PROSITE" id="PS50887">
    <property type="entry name" value="GGDEF"/>
    <property type="match status" value="1"/>
</dbReference>
<dbReference type="Pfam" id="PF00563">
    <property type="entry name" value="EAL"/>
    <property type="match status" value="1"/>
</dbReference>
<reference evidence="5" key="1">
    <citation type="submission" date="2016-10" db="EMBL/GenBank/DDBJ databases">
        <authorList>
            <person name="Varghese N."/>
            <person name="Submissions S."/>
        </authorList>
    </citation>
    <scope>NUCLEOTIDE SEQUENCE [LARGE SCALE GENOMIC DNA]</scope>
    <source>
        <strain evidence="5">EPL6</strain>
    </source>
</reference>
<keyword evidence="5" id="KW-1185">Reference proteome</keyword>
<organism evidence="4 5">
    <name type="scientific">Oryzisolibacter propanilivorax</name>
    <dbReference type="NCBI Taxonomy" id="1527607"/>
    <lineage>
        <taxon>Bacteria</taxon>
        <taxon>Pseudomonadati</taxon>
        <taxon>Pseudomonadota</taxon>
        <taxon>Betaproteobacteria</taxon>
        <taxon>Burkholderiales</taxon>
        <taxon>Comamonadaceae</taxon>
        <taxon>Oryzisolibacter</taxon>
    </lineage>
</organism>
<name>A0A1G9UYX0_9BURK</name>
<evidence type="ECO:0000313" key="5">
    <source>
        <dbReference type="Proteomes" id="UP000198552"/>
    </source>
</evidence>
<dbReference type="InterPro" id="IPR050706">
    <property type="entry name" value="Cyclic-di-GMP_PDE-like"/>
</dbReference>
<dbReference type="Pfam" id="PF01590">
    <property type="entry name" value="GAF"/>
    <property type="match status" value="1"/>
</dbReference>
<dbReference type="InterPro" id="IPR000160">
    <property type="entry name" value="GGDEF_dom"/>
</dbReference>
<evidence type="ECO:0000256" key="1">
    <source>
        <dbReference type="SAM" id="MobiDB-lite"/>
    </source>
</evidence>
<proteinExistence type="predicted"/>
<dbReference type="SUPFAM" id="SSF55781">
    <property type="entry name" value="GAF domain-like"/>
    <property type="match status" value="1"/>
</dbReference>
<dbReference type="Gene3D" id="3.30.450.40">
    <property type="match status" value="1"/>
</dbReference>
<dbReference type="InterPro" id="IPR035919">
    <property type="entry name" value="EAL_sf"/>
</dbReference>
<dbReference type="PANTHER" id="PTHR33121">
    <property type="entry name" value="CYCLIC DI-GMP PHOSPHODIESTERASE PDEF"/>
    <property type="match status" value="1"/>
</dbReference>
<dbReference type="Gene3D" id="3.20.20.450">
    <property type="entry name" value="EAL domain"/>
    <property type="match status" value="1"/>
</dbReference>
<evidence type="ECO:0000259" key="2">
    <source>
        <dbReference type="PROSITE" id="PS50883"/>
    </source>
</evidence>
<feature type="region of interest" description="Disordered" evidence="1">
    <location>
        <begin position="1"/>
        <end position="21"/>
    </location>
</feature>
<dbReference type="SUPFAM" id="SSF141868">
    <property type="entry name" value="EAL domain-like"/>
    <property type="match status" value="1"/>
</dbReference>
<dbReference type="Pfam" id="PF00990">
    <property type="entry name" value="GGDEF"/>
    <property type="match status" value="1"/>
</dbReference>
<dbReference type="SMART" id="SM00267">
    <property type="entry name" value="GGDEF"/>
    <property type="match status" value="1"/>
</dbReference>
<gene>
    <name evidence="4" type="ORF">SAMN05428957_110113</name>
</gene>